<protein>
    <recommendedName>
        <fullName evidence="5">B box-type domain-containing protein</fullName>
    </recommendedName>
</protein>
<gene>
    <name evidence="3" type="ORF">AB1Y20_022346</name>
</gene>
<keyword evidence="1" id="KW-0472">Membrane</keyword>
<keyword evidence="1" id="KW-1133">Transmembrane helix</keyword>
<keyword evidence="2" id="KW-0732">Signal</keyword>
<comment type="caution">
    <text evidence="3">The sequence shown here is derived from an EMBL/GenBank/DDBJ whole genome shotgun (WGS) entry which is preliminary data.</text>
</comment>
<sequence>MAAAFLSAVLAAGAGLMHAARRPNCSAVSPGCRTHICDARLHEQQELCSLCICRNCHACLSGRETLYKTHPSAYTTSMFNRAAKQAKQTSKAVLPRIKKRKPRTNGLKSAWNESALRRNSTNASADSNAYDKEERAEEILRIGEWIAQSLVMISCLLFIYLACLLIRDNR</sequence>
<evidence type="ECO:0000256" key="1">
    <source>
        <dbReference type="SAM" id="Phobius"/>
    </source>
</evidence>
<dbReference type="Proteomes" id="UP001515480">
    <property type="component" value="Unassembled WGS sequence"/>
</dbReference>
<feature type="chain" id="PRO_5044245734" description="B box-type domain-containing protein" evidence="2">
    <location>
        <begin position="20"/>
        <end position="170"/>
    </location>
</feature>
<evidence type="ECO:0008006" key="5">
    <source>
        <dbReference type="Google" id="ProtNLM"/>
    </source>
</evidence>
<proteinExistence type="predicted"/>
<organism evidence="3 4">
    <name type="scientific">Prymnesium parvum</name>
    <name type="common">Toxic golden alga</name>
    <dbReference type="NCBI Taxonomy" id="97485"/>
    <lineage>
        <taxon>Eukaryota</taxon>
        <taxon>Haptista</taxon>
        <taxon>Haptophyta</taxon>
        <taxon>Prymnesiophyceae</taxon>
        <taxon>Prymnesiales</taxon>
        <taxon>Prymnesiaceae</taxon>
        <taxon>Prymnesium</taxon>
    </lineage>
</organism>
<dbReference type="EMBL" id="JBGBPQ010000008">
    <property type="protein sequence ID" value="KAL1520782.1"/>
    <property type="molecule type" value="Genomic_DNA"/>
</dbReference>
<feature type="transmembrane region" description="Helical" evidence="1">
    <location>
        <begin position="145"/>
        <end position="166"/>
    </location>
</feature>
<reference evidence="3 4" key="1">
    <citation type="journal article" date="2024" name="Science">
        <title>Giant polyketide synthase enzymes in the biosynthesis of giant marine polyether toxins.</title>
        <authorList>
            <person name="Fallon T.R."/>
            <person name="Shende V.V."/>
            <person name="Wierzbicki I.H."/>
            <person name="Pendleton A.L."/>
            <person name="Watervoot N.F."/>
            <person name="Auber R.P."/>
            <person name="Gonzalez D.J."/>
            <person name="Wisecaver J.H."/>
            <person name="Moore B.S."/>
        </authorList>
    </citation>
    <scope>NUCLEOTIDE SEQUENCE [LARGE SCALE GENOMIC DNA]</scope>
    <source>
        <strain evidence="3 4">12B1</strain>
    </source>
</reference>
<evidence type="ECO:0000256" key="2">
    <source>
        <dbReference type="SAM" id="SignalP"/>
    </source>
</evidence>
<accession>A0AB34JHP0</accession>
<evidence type="ECO:0000313" key="4">
    <source>
        <dbReference type="Proteomes" id="UP001515480"/>
    </source>
</evidence>
<name>A0AB34JHP0_PRYPA</name>
<dbReference type="AlphaFoldDB" id="A0AB34JHP0"/>
<keyword evidence="1" id="KW-0812">Transmembrane</keyword>
<feature type="signal peptide" evidence="2">
    <location>
        <begin position="1"/>
        <end position="19"/>
    </location>
</feature>
<evidence type="ECO:0000313" key="3">
    <source>
        <dbReference type="EMBL" id="KAL1520782.1"/>
    </source>
</evidence>
<keyword evidence="4" id="KW-1185">Reference proteome</keyword>